<evidence type="ECO:0000256" key="3">
    <source>
        <dbReference type="ARBA" id="ARBA00022691"/>
    </source>
</evidence>
<dbReference type="InterPro" id="IPR017900">
    <property type="entry name" value="4Fe4S_Fe_S_CS"/>
</dbReference>
<keyword evidence="3" id="KW-0949">S-adenosyl-L-methionine</keyword>
<dbReference type="GO" id="GO:0051539">
    <property type="term" value="F:4 iron, 4 sulfur cluster binding"/>
    <property type="evidence" value="ECO:0007669"/>
    <property type="project" value="UniProtKB-KW"/>
</dbReference>
<evidence type="ECO:0000256" key="4">
    <source>
        <dbReference type="ARBA" id="ARBA00022723"/>
    </source>
</evidence>
<dbReference type="InterPro" id="IPR007197">
    <property type="entry name" value="rSAM"/>
</dbReference>
<dbReference type="OrthoDB" id="9782387at2"/>
<dbReference type="PROSITE" id="PS00198">
    <property type="entry name" value="4FE4S_FER_1"/>
    <property type="match status" value="1"/>
</dbReference>
<dbReference type="SFLD" id="SFLDG01066">
    <property type="entry name" value="organic_radical-activating_enz"/>
    <property type="match status" value="1"/>
</dbReference>
<dbReference type="SUPFAM" id="SSF54862">
    <property type="entry name" value="4Fe-4S ferredoxins"/>
    <property type="match status" value="1"/>
</dbReference>
<evidence type="ECO:0000256" key="1">
    <source>
        <dbReference type="ARBA" id="ARBA00001966"/>
    </source>
</evidence>
<feature type="domain" description="4Fe-4S ferredoxin-type" evidence="8">
    <location>
        <begin position="53"/>
        <end position="82"/>
    </location>
</feature>
<dbReference type="InterPro" id="IPR013785">
    <property type="entry name" value="Aldolase_TIM"/>
</dbReference>
<dbReference type="PROSITE" id="PS51379">
    <property type="entry name" value="4FE4S_FER_2"/>
    <property type="match status" value="1"/>
</dbReference>
<dbReference type="InterPro" id="IPR040074">
    <property type="entry name" value="BssD/PflA/YjjW"/>
</dbReference>
<dbReference type="InterPro" id="IPR017896">
    <property type="entry name" value="4Fe4S_Fe-S-bd"/>
</dbReference>
<evidence type="ECO:0008006" key="12">
    <source>
        <dbReference type="Google" id="ProtNLM"/>
    </source>
</evidence>
<proteinExistence type="predicted"/>
<evidence type="ECO:0000256" key="6">
    <source>
        <dbReference type="ARBA" id="ARBA00023014"/>
    </source>
</evidence>
<evidence type="ECO:0000313" key="11">
    <source>
        <dbReference type="Proteomes" id="UP000076268"/>
    </source>
</evidence>
<evidence type="ECO:0000259" key="8">
    <source>
        <dbReference type="PROSITE" id="PS51379"/>
    </source>
</evidence>
<dbReference type="InterPro" id="IPR034457">
    <property type="entry name" value="Organic_radical-activating"/>
</dbReference>
<keyword evidence="4" id="KW-0479">Metal-binding</keyword>
<feature type="domain" description="Radical SAM core" evidence="9">
    <location>
        <begin position="22"/>
        <end position="305"/>
    </location>
</feature>
<reference evidence="10 11" key="1">
    <citation type="submission" date="2016-02" db="EMBL/GenBank/DDBJ databases">
        <title>Anaerosporomusa subterraneum gen. nov., sp. nov., a spore-forming obligate anaerobe isolated from saprolite.</title>
        <authorList>
            <person name="Choi J.K."/>
            <person name="Shah M."/>
            <person name="Yee N."/>
        </authorList>
    </citation>
    <scope>NUCLEOTIDE SEQUENCE [LARGE SCALE GENOMIC DNA]</scope>
    <source>
        <strain evidence="10 11">RU4</strain>
    </source>
</reference>
<dbReference type="PIRSF" id="PIRSF000371">
    <property type="entry name" value="PFL_act_enz"/>
    <property type="match status" value="1"/>
</dbReference>
<evidence type="ECO:0000256" key="5">
    <source>
        <dbReference type="ARBA" id="ARBA00023004"/>
    </source>
</evidence>
<dbReference type="SUPFAM" id="SSF102114">
    <property type="entry name" value="Radical SAM enzymes"/>
    <property type="match status" value="1"/>
</dbReference>
<keyword evidence="11" id="KW-1185">Reference proteome</keyword>
<dbReference type="PANTHER" id="PTHR30352">
    <property type="entry name" value="PYRUVATE FORMATE-LYASE-ACTIVATING ENZYME"/>
    <property type="match status" value="1"/>
</dbReference>
<evidence type="ECO:0000256" key="2">
    <source>
        <dbReference type="ARBA" id="ARBA00022485"/>
    </source>
</evidence>
<dbReference type="GO" id="GO:0016491">
    <property type="term" value="F:oxidoreductase activity"/>
    <property type="evidence" value="ECO:0007669"/>
    <property type="project" value="InterPro"/>
</dbReference>
<dbReference type="SFLD" id="SFLDS00029">
    <property type="entry name" value="Radical_SAM"/>
    <property type="match status" value="1"/>
</dbReference>
<dbReference type="EMBL" id="LSGP01000001">
    <property type="protein sequence ID" value="KYZ78154.1"/>
    <property type="molecule type" value="Genomic_DNA"/>
</dbReference>
<dbReference type="Proteomes" id="UP000076268">
    <property type="component" value="Unassembled WGS sequence"/>
</dbReference>
<dbReference type="PANTHER" id="PTHR30352:SF4">
    <property type="entry name" value="PYRUVATE FORMATE-LYASE 2-ACTIVATING ENZYME"/>
    <property type="match status" value="1"/>
</dbReference>
<dbReference type="InterPro" id="IPR012839">
    <property type="entry name" value="Organic_radical_activase"/>
</dbReference>
<accession>A0A154BVV0</accession>
<keyword evidence="2" id="KW-0004">4Fe-4S</keyword>
<dbReference type="InterPro" id="IPR058240">
    <property type="entry name" value="rSAM_sf"/>
</dbReference>
<dbReference type="GO" id="GO:0046872">
    <property type="term" value="F:metal ion binding"/>
    <property type="evidence" value="ECO:0007669"/>
    <property type="project" value="UniProtKB-KW"/>
</dbReference>
<dbReference type="Pfam" id="PF00037">
    <property type="entry name" value="Fer4"/>
    <property type="match status" value="1"/>
</dbReference>
<gene>
    <name evidence="10" type="ORF">AXX12_01000</name>
</gene>
<evidence type="ECO:0000313" key="10">
    <source>
        <dbReference type="EMBL" id="KYZ78154.1"/>
    </source>
</evidence>
<keyword evidence="5" id="KW-0408">Iron</keyword>
<dbReference type="STRING" id="1794912.AXX12_01000"/>
<dbReference type="NCBIfam" id="TIGR02494">
    <property type="entry name" value="PFLE_PFLC"/>
    <property type="match status" value="1"/>
</dbReference>
<sequence>MDFAENGGLVGQVYNIQRYSTHDGPGVRTTVFLKACPLRCFWCQNPESQSMQPILMFRKDQCTLCGRCIQVCPNRANSIVDGRLAVDRKLCNACGACTKPGVCLAGTRKIEGKAMTVNEIMDKVVSDYNLYQNSGGGITVSGGDCEAQPEFTAELLKAAHKNLIHTCVEISGAFPWETVKMITDHADYILYDLKCMDDKRHKEGTGVSNKRILENAKNLVKENKRIHFRTPLIPGFNDSSEDIEATARFIRDELGLNPADHLELLAYNNLGEDKYLRLGDGDMRPSYQRQPDEYVKKLKEIIASI</sequence>
<comment type="caution">
    <text evidence="10">The sequence shown here is derived from an EMBL/GenBank/DDBJ whole genome shotgun (WGS) entry which is preliminary data.</text>
</comment>
<comment type="catalytic activity">
    <reaction evidence="7">
        <text>glycyl-[protein] + reduced [flavodoxin] + S-adenosyl-L-methionine = glycin-2-yl radical-[protein] + semiquinone [flavodoxin] + 5'-deoxyadenosine + L-methionine + H(+)</text>
        <dbReference type="Rhea" id="RHEA:61976"/>
        <dbReference type="Rhea" id="RHEA-COMP:10622"/>
        <dbReference type="Rhea" id="RHEA-COMP:14480"/>
        <dbReference type="Rhea" id="RHEA-COMP:15993"/>
        <dbReference type="Rhea" id="RHEA-COMP:15994"/>
        <dbReference type="ChEBI" id="CHEBI:15378"/>
        <dbReference type="ChEBI" id="CHEBI:17319"/>
        <dbReference type="ChEBI" id="CHEBI:29947"/>
        <dbReference type="ChEBI" id="CHEBI:32722"/>
        <dbReference type="ChEBI" id="CHEBI:57618"/>
        <dbReference type="ChEBI" id="CHEBI:57844"/>
        <dbReference type="ChEBI" id="CHEBI:59789"/>
        <dbReference type="ChEBI" id="CHEBI:140311"/>
    </reaction>
</comment>
<dbReference type="PROSITE" id="PS51918">
    <property type="entry name" value="RADICAL_SAM"/>
    <property type="match status" value="1"/>
</dbReference>
<dbReference type="Gene3D" id="3.30.70.20">
    <property type="match status" value="1"/>
</dbReference>
<protein>
    <recommendedName>
        <fullName evidence="12">Glycyl-radical enzyme activating protein</fullName>
    </recommendedName>
</protein>
<dbReference type="Pfam" id="PF04055">
    <property type="entry name" value="Radical_SAM"/>
    <property type="match status" value="1"/>
</dbReference>
<comment type="cofactor">
    <cofactor evidence="1">
        <name>[4Fe-4S] cluster</name>
        <dbReference type="ChEBI" id="CHEBI:49883"/>
    </cofactor>
</comment>
<organism evidence="10 11">
    <name type="scientific">Anaerosporomusa subterranea</name>
    <dbReference type="NCBI Taxonomy" id="1794912"/>
    <lineage>
        <taxon>Bacteria</taxon>
        <taxon>Bacillati</taxon>
        <taxon>Bacillota</taxon>
        <taxon>Negativicutes</taxon>
        <taxon>Acetonemataceae</taxon>
        <taxon>Anaerosporomusa</taxon>
    </lineage>
</organism>
<evidence type="ECO:0000256" key="7">
    <source>
        <dbReference type="ARBA" id="ARBA00047365"/>
    </source>
</evidence>
<dbReference type="RefSeq" id="WP_066236871.1">
    <property type="nucleotide sequence ID" value="NZ_LSGP01000001.1"/>
</dbReference>
<keyword evidence="6" id="KW-0411">Iron-sulfur</keyword>
<name>A0A154BVV0_ANASB</name>
<evidence type="ECO:0000259" key="9">
    <source>
        <dbReference type="PROSITE" id="PS51918"/>
    </source>
</evidence>
<dbReference type="AlphaFoldDB" id="A0A154BVV0"/>
<dbReference type="SFLD" id="SFLDG01118">
    <property type="entry name" value="activating_enzymes__group_2"/>
    <property type="match status" value="1"/>
</dbReference>
<dbReference type="Gene3D" id="3.20.20.70">
    <property type="entry name" value="Aldolase class I"/>
    <property type="match status" value="1"/>
</dbReference>